<gene>
    <name evidence="8" type="ORF">DTK66_10085</name>
</gene>
<keyword evidence="5 6" id="KW-0472">Membrane</keyword>
<dbReference type="InterPro" id="IPR011701">
    <property type="entry name" value="MFS"/>
</dbReference>
<name>A0ABR8P9I1_9LACO</name>
<keyword evidence="9" id="KW-1185">Reference proteome</keyword>
<evidence type="ECO:0000256" key="1">
    <source>
        <dbReference type="ARBA" id="ARBA00004651"/>
    </source>
</evidence>
<dbReference type="EMBL" id="QORN01000051">
    <property type="protein sequence ID" value="MBD5807429.1"/>
    <property type="molecule type" value="Genomic_DNA"/>
</dbReference>
<feature type="transmembrane region" description="Helical" evidence="6">
    <location>
        <begin position="162"/>
        <end position="184"/>
    </location>
</feature>
<feature type="transmembrane region" description="Helical" evidence="6">
    <location>
        <begin position="12"/>
        <end position="32"/>
    </location>
</feature>
<dbReference type="Gene3D" id="1.20.1720.10">
    <property type="entry name" value="Multidrug resistance protein D"/>
    <property type="match status" value="1"/>
</dbReference>
<feature type="domain" description="Major facilitator superfamily (MFS) profile" evidence="7">
    <location>
        <begin position="10"/>
        <end position="485"/>
    </location>
</feature>
<feature type="transmembrane region" description="Helical" evidence="6">
    <location>
        <begin position="352"/>
        <end position="373"/>
    </location>
</feature>
<feature type="transmembrane region" description="Helical" evidence="6">
    <location>
        <begin position="224"/>
        <end position="241"/>
    </location>
</feature>
<feature type="transmembrane region" description="Helical" evidence="6">
    <location>
        <begin position="99"/>
        <end position="122"/>
    </location>
</feature>
<comment type="caution">
    <text evidence="8">The sequence shown here is derived from an EMBL/GenBank/DDBJ whole genome shotgun (WGS) entry which is preliminary data.</text>
</comment>
<accession>A0ABR8P9I1</accession>
<evidence type="ECO:0000313" key="9">
    <source>
        <dbReference type="Proteomes" id="UP000704341"/>
    </source>
</evidence>
<feature type="transmembrane region" description="Helical" evidence="6">
    <location>
        <begin position="323"/>
        <end position="346"/>
    </location>
</feature>
<evidence type="ECO:0000256" key="3">
    <source>
        <dbReference type="ARBA" id="ARBA00022692"/>
    </source>
</evidence>
<feature type="transmembrane region" description="Helical" evidence="6">
    <location>
        <begin position="459"/>
        <end position="482"/>
    </location>
</feature>
<feature type="transmembrane region" description="Helical" evidence="6">
    <location>
        <begin position="75"/>
        <end position="93"/>
    </location>
</feature>
<dbReference type="Gene3D" id="1.20.1250.20">
    <property type="entry name" value="MFS general substrate transporter like domains"/>
    <property type="match status" value="1"/>
</dbReference>
<dbReference type="PANTHER" id="PTHR23501:SF191">
    <property type="entry name" value="VACUOLAR BASIC AMINO ACID TRANSPORTER 4"/>
    <property type="match status" value="1"/>
</dbReference>
<proteinExistence type="predicted"/>
<dbReference type="Proteomes" id="UP000704341">
    <property type="component" value="Unassembled WGS sequence"/>
</dbReference>
<feature type="transmembrane region" description="Helical" evidence="6">
    <location>
        <begin position="394"/>
        <end position="411"/>
    </location>
</feature>
<dbReference type="SUPFAM" id="SSF103473">
    <property type="entry name" value="MFS general substrate transporter"/>
    <property type="match status" value="1"/>
</dbReference>
<evidence type="ECO:0000256" key="6">
    <source>
        <dbReference type="SAM" id="Phobius"/>
    </source>
</evidence>
<feature type="transmembrane region" description="Helical" evidence="6">
    <location>
        <begin position="134"/>
        <end position="156"/>
    </location>
</feature>
<dbReference type="InterPro" id="IPR020846">
    <property type="entry name" value="MFS_dom"/>
</dbReference>
<feature type="transmembrane region" description="Helical" evidence="6">
    <location>
        <begin position="262"/>
        <end position="283"/>
    </location>
</feature>
<dbReference type="PRINTS" id="PR01036">
    <property type="entry name" value="TCRTETB"/>
</dbReference>
<dbReference type="Pfam" id="PF07690">
    <property type="entry name" value="MFS_1"/>
    <property type="match status" value="1"/>
</dbReference>
<evidence type="ECO:0000256" key="4">
    <source>
        <dbReference type="ARBA" id="ARBA00022989"/>
    </source>
</evidence>
<dbReference type="PROSITE" id="PS50850">
    <property type="entry name" value="MFS"/>
    <property type="match status" value="1"/>
</dbReference>
<reference evidence="8 9" key="1">
    <citation type="submission" date="2018-07" db="EMBL/GenBank/DDBJ databases">
        <title>Phylogenomic Insights into understanding Host Adaptation of Lactobacillus reuteri by a novel species, Lactobacillus spp. M31.</title>
        <authorList>
            <person name="Sharma S."/>
            <person name="Patil P."/>
            <person name="Korpole S."/>
            <person name="Patil P.B."/>
        </authorList>
    </citation>
    <scope>NUCLEOTIDE SEQUENCE [LARGE SCALE GENOMIC DNA]</scope>
    <source>
        <strain evidence="8 9">M31</strain>
    </source>
</reference>
<comment type="subcellular location">
    <subcellularLocation>
        <location evidence="1">Cell membrane</location>
        <topology evidence="1">Multi-pass membrane protein</topology>
    </subcellularLocation>
</comment>
<feature type="transmembrane region" description="Helical" evidence="6">
    <location>
        <begin position="44"/>
        <end position="63"/>
    </location>
</feature>
<sequence length="507" mass="55143">MEQQQRRTIVTGALLLSNIMAGMDGTIVNTALPAITSDLHGLQYMGWIIATFLLGMAVATPLWSKFGEHKGNKQAYITATSLFLIGAIFQGLAPNILWFIIARTVMGIGAGGMNTIPFIVFAELYENLKKRAEVLGIASACFGTASIIGPLLGGWIVDALSWHWVFYVNVPIALIAITIVSLFYKNVKMQAAGKPVDYLGASLLVVSLVMILVAVQLIGSASGIIVTGLMIVGFLLLAWMAKIDNKAVDPIVPSRLFKNRELVIDFTLFVIIWGSFIAFVTYIPMWAQGILGLSALLGGMTQIPGAVTNFIGSELVPFLQDRWGKYWIVTCGAASIFIAYLGIMIGGQHTPFWLLLIMGAFEGFGVGLVFNILQINVQTDAELRDVPIATSLGYLLRILSQTLMSAVYGVILNQELFRGVQTHHDITLKMLNQLSNAKTAGNLPSSLLPTMRTILYSGYHNIIVAAVILIVIALILVISLGWKNHCRQEAQTALGNFKKPESKTVIR</sequence>
<dbReference type="PANTHER" id="PTHR23501">
    <property type="entry name" value="MAJOR FACILITATOR SUPERFAMILY"/>
    <property type="match status" value="1"/>
</dbReference>
<feature type="transmembrane region" description="Helical" evidence="6">
    <location>
        <begin position="196"/>
        <end position="218"/>
    </location>
</feature>
<evidence type="ECO:0000256" key="2">
    <source>
        <dbReference type="ARBA" id="ARBA00022448"/>
    </source>
</evidence>
<protein>
    <submittedName>
        <fullName evidence="8">MFS transporter</fullName>
    </submittedName>
</protein>
<dbReference type="InterPro" id="IPR036259">
    <property type="entry name" value="MFS_trans_sf"/>
</dbReference>
<organism evidence="8 9">
    <name type="scientific">Limosilactobacillus walteri</name>
    <dbReference type="NCBI Taxonomy" id="2268022"/>
    <lineage>
        <taxon>Bacteria</taxon>
        <taxon>Bacillati</taxon>
        <taxon>Bacillota</taxon>
        <taxon>Bacilli</taxon>
        <taxon>Lactobacillales</taxon>
        <taxon>Lactobacillaceae</taxon>
        <taxon>Limosilactobacillus</taxon>
    </lineage>
</organism>
<keyword evidence="2" id="KW-0813">Transport</keyword>
<evidence type="ECO:0000256" key="5">
    <source>
        <dbReference type="ARBA" id="ARBA00023136"/>
    </source>
</evidence>
<keyword evidence="3 6" id="KW-0812">Transmembrane</keyword>
<feature type="transmembrane region" description="Helical" evidence="6">
    <location>
        <begin position="289"/>
        <end position="311"/>
    </location>
</feature>
<evidence type="ECO:0000259" key="7">
    <source>
        <dbReference type="PROSITE" id="PS50850"/>
    </source>
</evidence>
<keyword evidence="4 6" id="KW-1133">Transmembrane helix</keyword>
<evidence type="ECO:0000313" key="8">
    <source>
        <dbReference type="EMBL" id="MBD5807429.1"/>
    </source>
</evidence>